<dbReference type="Proteomes" id="UP000093000">
    <property type="component" value="Unassembled WGS sequence"/>
</dbReference>
<organism evidence="5 6">
    <name type="scientific">Choanephora cucurbitarum</name>
    <dbReference type="NCBI Taxonomy" id="101091"/>
    <lineage>
        <taxon>Eukaryota</taxon>
        <taxon>Fungi</taxon>
        <taxon>Fungi incertae sedis</taxon>
        <taxon>Mucoromycota</taxon>
        <taxon>Mucoromycotina</taxon>
        <taxon>Mucoromycetes</taxon>
        <taxon>Mucorales</taxon>
        <taxon>Mucorineae</taxon>
        <taxon>Choanephoraceae</taxon>
        <taxon>Choanephoroideae</taxon>
        <taxon>Choanephora</taxon>
    </lineage>
</organism>
<dbReference type="OrthoDB" id="432528at2759"/>
<accession>A0A1C7NF88</accession>
<feature type="transmembrane region" description="Helical" evidence="4">
    <location>
        <begin position="387"/>
        <end position="411"/>
    </location>
</feature>
<reference evidence="5 6" key="1">
    <citation type="submission" date="2016-03" db="EMBL/GenBank/DDBJ databases">
        <title>Choanephora cucurbitarum.</title>
        <authorList>
            <person name="Min B."/>
            <person name="Park H."/>
            <person name="Park J.-H."/>
            <person name="Shin H.-D."/>
            <person name="Choi I.-G."/>
        </authorList>
    </citation>
    <scope>NUCLEOTIDE SEQUENCE [LARGE SCALE GENOMIC DNA]</scope>
    <source>
        <strain evidence="5 6">KUS-F28377</strain>
    </source>
</reference>
<comment type="caution">
    <text evidence="5">The sequence shown here is derived from an EMBL/GenBank/DDBJ whole genome shotgun (WGS) entry which is preliminary data.</text>
</comment>
<dbReference type="Pfam" id="PF24681">
    <property type="entry name" value="Kelch_KLHDC2_KLHL20_DRC7"/>
    <property type="match status" value="1"/>
</dbReference>
<dbReference type="AlphaFoldDB" id="A0A1C7NF88"/>
<keyword evidence="4" id="KW-1133">Transmembrane helix</keyword>
<dbReference type="PANTHER" id="PTHR46093">
    <property type="entry name" value="ACYL-COA-BINDING DOMAIN-CONTAINING PROTEIN 5"/>
    <property type="match status" value="1"/>
</dbReference>
<evidence type="ECO:0000313" key="5">
    <source>
        <dbReference type="EMBL" id="OBZ87216.1"/>
    </source>
</evidence>
<keyword evidence="4" id="KW-0812">Transmembrane</keyword>
<dbReference type="SUPFAM" id="SSF117281">
    <property type="entry name" value="Kelch motif"/>
    <property type="match status" value="1"/>
</dbReference>
<dbReference type="InterPro" id="IPR015915">
    <property type="entry name" value="Kelch-typ_b-propeller"/>
</dbReference>
<dbReference type="EMBL" id="LUGH01000238">
    <property type="protein sequence ID" value="OBZ87216.1"/>
    <property type="molecule type" value="Genomic_DNA"/>
</dbReference>
<dbReference type="Gene3D" id="2.120.10.80">
    <property type="entry name" value="Kelch-type beta propeller"/>
    <property type="match status" value="1"/>
</dbReference>
<name>A0A1C7NF88_9FUNG</name>
<sequence>MNKDSSLTYFHYGISSAVLNNTLYLFGKRGNRRLLNNDNEGKIWSAETKDIQYSTSAFTQFRNLNFTNTIPKEPSFSYTPVISLEESNRILIFTKTWSARNKSIFLTNKTASLSLNQQFNLLQLTPNATLSPVATKPNSKVPLYRQETSLTLSLPSQQYVYLLGGVNDVSVQKDFWMYSIQKSEWTKLRAPQTNRCGHTTSMLSDGRLIVIGGYRCLDPLLNDQDYEMRKNIDLSLIEMGTIDVFNTNTSTWMQQNQTKGDLPSPRVFHSAIVASQNQKMSPFQSYIGSSLEDRNQMSAILDTNSWTWRIPSQSPYQPYPQSHGILSIINKSKIAYGLGENYYTTYHSLHVFDAEIESWEYVQSTTISSDRILDKQIDTNSPSSLKWIIVSCVLSGFLLAYIVGVCIIGFYKFNLKIIHACEGVRRRFWKPRIGEPKWAEATRLLLKSVFLGFLAYLIYVFVRQIIDSPAIDQVFFVSNKQATVDAPDIKFCFEEWNQPNPPFIRCSTDIGISCSDYLQQLPTETNKGGIQLTCTTFQPPPDFQLGQSSSEANGTFLKFDYYYTQNLTQQGSQQHELQLTLSNRLARQKAQTEPVHHLNTQVMSTVSYELIRHEFLENKTWNYIGIAPSFTVHHQIQTMIQSETHAFSYESSVLQRQPFGSLHVLPSHDQTKVIHEQKSFAVINAIGILGGLFGLLFSLQTCLFGYRPQSPWGYLHRWSFGHFRLSLMNGLHTNFYTSSKRKSTLSLPVIVPPQSRSSRVGQDSLLFPSDTSPSLNNQIGDLRLSMVEEKVHLLERLFQAYYIDDEVFRSLDQALRQADESTNLPLVTPSDPLSYSPVPEKRKKEHRVI</sequence>
<evidence type="ECO:0000313" key="6">
    <source>
        <dbReference type="Proteomes" id="UP000093000"/>
    </source>
</evidence>
<protein>
    <recommendedName>
        <fullName evidence="7">RING finger protein B</fullName>
    </recommendedName>
</protein>
<feature type="region of interest" description="Disordered" evidence="3">
    <location>
        <begin position="822"/>
        <end position="849"/>
    </location>
</feature>
<evidence type="ECO:0000256" key="4">
    <source>
        <dbReference type="SAM" id="Phobius"/>
    </source>
</evidence>
<evidence type="ECO:0000256" key="2">
    <source>
        <dbReference type="ARBA" id="ARBA00022737"/>
    </source>
</evidence>
<proteinExistence type="predicted"/>
<keyword evidence="4" id="KW-0472">Membrane</keyword>
<feature type="compositionally biased region" description="Basic and acidic residues" evidence="3">
    <location>
        <begin position="839"/>
        <end position="849"/>
    </location>
</feature>
<dbReference type="PANTHER" id="PTHR46093:SF18">
    <property type="entry name" value="FIBRONECTIN TYPE-III DOMAIN-CONTAINING PROTEIN"/>
    <property type="match status" value="1"/>
</dbReference>
<keyword evidence="2" id="KW-0677">Repeat</keyword>
<keyword evidence="6" id="KW-1185">Reference proteome</keyword>
<keyword evidence="1" id="KW-0880">Kelch repeat</keyword>
<evidence type="ECO:0000256" key="3">
    <source>
        <dbReference type="SAM" id="MobiDB-lite"/>
    </source>
</evidence>
<evidence type="ECO:0008006" key="7">
    <source>
        <dbReference type="Google" id="ProtNLM"/>
    </source>
</evidence>
<dbReference type="STRING" id="101091.A0A1C7NF88"/>
<dbReference type="InParanoid" id="A0A1C7NF88"/>
<feature type="transmembrane region" description="Helical" evidence="4">
    <location>
        <begin position="444"/>
        <end position="462"/>
    </location>
</feature>
<evidence type="ECO:0000256" key="1">
    <source>
        <dbReference type="ARBA" id="ARBA00022441"/>
    </source>
</evidence>
<gene>
    <name evidence="5" type="ORF">A0J61_04734</name>
</gene>